<dbReference type="EMBL" id="AHOQ02000027">
    <property type="protein sequence ID" value="EMO45995.1"/>
    <property type="molecule type" value="Genomic_DNA"/>
</dbReference>
<evidence type="ECO:0000313" key="1">
    <source>
        <dbReference type="EMBL" id="EMO45995.1"/>
    </source>
</evidence>
<protein>
    <submittedName>
        <fullName evidence="1">Uncharacterized protein</fullName>
    </submittedName>
</protein>
<evidence type="ECO:0000313" key="2">
    <source>
        <dbReference type="Proteomes" id="UP000012160"/>
    </source>
</evidence>
<proteinExistence type="predicted"/>
<reference evidence="1 2" key="1">
    <citation type="submission" date="2013-01" db="EMBL/GenBank/DDBJ databases">
        <authorList>
            <person name="Harkins D.M."/>
            <person name="Durkin A.S."/>
            <person name="Brinkac L.M."/>
            <person name="Haft D.H."/>
            <person name="Selengut J.D."/>
            <person name="Sanka R."/>
            <person name="DePew J."/>
            <person name="Purushe J."/>
            <person name="Matthias M.A."/>
            <person name="Vinetz J.M."/>
            <person name="Sutton G.G."/>
            <person name="Nierman W.C."/>
            <person name="Fouts D.E."/>
        </authorList>
    </citation>
    <scope>NUCLEOTIDE SEQUENCE [LARGE SCALE GENOMIC DNA]</scope>
    <source>
        <strain evidence="1 2">ZUN179</strain>
    </source>
</reference>
<organism evidence="1 2">
    <name type="scientific">Leptospira santarosai str. ZUN179</name>
    <dbReference type="NCBI Taxonomy" id="1049985"/>
    <lineage>
        <taxon>Bacteria</taxon>
        <taxon>Pseudomonadati</taxon>
        <taxon>Spirochaetota</taxon>
        <taxon>Spirochaetia</taxon>
        <taxon>Leptospirales</taxon>
        <taxon>Leptospiraceae</taxon>
        <taxon>Leptospira</taxon>
    </lineage>
</organism>
<sequence>MGQIVLIFQSLRIRSNFPQTLNVLCGKRKLKSILFTTRTYENGTKN</sequence>
<gene>
    <name evidence="1" type="ORF">LEP1GSC187_3516</name>
</gene>
<dbReference type="Proteomes" id="UP000012160">
    <property type="component" value="Unassembled WGS sequence"/>
</dbReference>
<comment type="caution">
    <text evidence="1">The sequence shown here is derived from an EMBL/GenBank/DDBJ whole genome shotgun (WGS) entry which is preliminary data.</text>
</comment>
<name>M6UN46_9LEPT</name>
<accession>M6UN46</accession>
<dbReference type="AlphaFoldDB" id="M6UN46"/>